<name>A0A9D2GQT7_9BACT</name>
<sequence>MRRLLSVTAAAALTVMTCAYAAAQPVRPSGPDRPGPDSKNMEQLESAKIGFFTTRMNLTQEEAARFWPVYNEYHKAVCDARKAARDNFKAIKELSNKKNYPEVEMKRLLIKYTEGCAQDDELERLYLDEFLKILPVEKVAAMYIAEEEFRAKMIKMWKKPESAHHTDHEKRP</sequence>
<dbReference type="EMBL" id="DXAW01000039">
    <property type="protein sequence ID" value="HIZ85254.1"/>
    <property type="molecule type" value="Genomic_DNA"/>
</dbReference>
<feature type="chain" id="PRO_5038405568" evidence="1">
    <location>
        <begin position="22"/>
        <end position="172"/>
    </location>
</feature>
<dbReference type="AlphaFoldDB" id="A0A9D2GQT7"/>
<proteinExistence type="predicted"/>
<feature type="signal peptide" evidence="1">
    <location>
        <begin position="1"/>
        <end position="21"/>
    </location>
</feature>
<reference evidence="2" key="2">
    <citation type="submission" date="2021-04" db="EMBL/GenBank/DDBJ databases">
        <authorList>
            <person name="Gilroy R."/>
        </authorList>
    </citation>
    <scope>NUCLEOTIDE SEQUENCE</scope>
    <source>
        <strain evidence="2">Gambia16-554</strain>
    </source>
</reference>
<accession>A0A9D2GQT7</accession>
<comment type="caution">
    <text evidence="2">The sequence shown here is derived from an EMBL/GenBank/DDBJ whole genome shotgun (WGS) entry which is preliminary data.</text>
</comment>
<evidence type="ECO:0000313" key="2">
    <source>
        <dbReference type="EMBL" id="HIZ85254.1"/>
    </source>
</evidence>
<organism evidence="2 3">
    <name type="scientific">Candidatus Coprenecus stercoravium</name>
    <dbReference type="NCBI Taxonomy" id="2840735"/>
    <lineage>
        <taxon>Bacteria</taxon>
        <taxon>Pseudomonadati</taxon>
        <taxon>Bacteroidota</taxon>
        <taxon>Bacteroidia</taxon>
        <taxon>Bacteroidales</taxon>
        <taxon>Rikenellaceae</taxon>
        <taxon>Rikenellaceae incertae sedis</taxon>
        <taxon>Candidatus Coprenecus</taxon>
    </lineage>
</organism>
<protein>
    <submittedName>
        <fullName evidence="2">Uncharacterized protein</fullName>
    </submittedName>
</protein>
<evidence type="ECO:0000313" key="3">
    <source>
        <dbReference type="Proteomes" id="UP000824115"/>
    </source>
</evidence>
<reference evidence="2" key="1">
    <citation type="journal article" date="2021" name="PeerJ">
        <title>Extensive microbial diversity within the chicken gut microbiome revealed by metagenomics and culture.</title>
        <authorList>
            <person name="Gilroy R."/>
            <person name="Ravi A."/>
            <person name="Getino M."/>
            <person name="Pursley I."/>
            <person name="Horton D.L."/>
            <person name="Alikhan N.F."/>
            <person name="Baker D."/>
            <person name="Gharbi K."/>
            <person name="Hall N."/>
            <person name="Watson M."/>
            <person name="Adriaenssens E.M."/>
            <person name="Foster-Nyarko E."/>
            <person name="Jarju S."/>
            <person name="Secka A."/>
            <person name="Antonio M."/>
            <person name="Oren A."/>
            <person name="Chaudhuri R.R."/>
            <person name="La Ragione R."/>
            <person name="Hildebrand F."/>
            <person name="Pallen M.J."/>
        </authorList>
    </citation>
    <scope>NUCLEOTIDE SEQUENCE</scope>
    <source>
        <strain evidence="2">Gambia16-554</strain>
    </source>
</reference>
<gene>
    <name evidence="2" type="ORF">IAC04_02050</name>
</gene>
<keyword evidence="1" id="KW-0732">Signal</keyword>
<evidence type="ECO:0000256" key="1">
    <source>
        <dbReference type="SAM" id="SignalP"/>
    </source>
</evidence>
<dbReference type="Proteomes" id="UP000824115">
    <property type="component" value="Unassembled WGS sequence"/>
</dbReference>